<gene>
    <name evidence="2" type="ORF">AMQ74_00359</name>
</gene>
<dbReference type="AlphaFoldDB" id="A0A150J8D5"/>
<dbReference type="PANTHER" id="PTHR46580">
    <property type="entry name" value="SENSOR KINASE-RELATED"/>
    <property type="match status" value="1"/>
</dbReference>
<dbReference type="Gene3D" id="2.60.40.2810">
    <property type="match status" value="1"/>
</dbReference>
<dbReference type="Gene3D" id="2.130.10.130">
    <property type="entry name" value="Integrin alpha, N-terminal"/>
    <property type="match status" value="1"/>
</dbReference>
<dbReference type="InterPro" id="IPR028994">
    <property type="entry name" value="Integrin_alpha_N"/>
</dbReference>
<proteinExistence type="predicted"/>
<dbReference type="Pfam" id="PF17963">
    <property type="entry name" value="Big_9"/>
    <property type="match status" value="4"/>
</dbReference>
<dbReference type="Pfam" id="PF13517">
    <property type="entry name" value="FG-GAP_3"/>
    <property type="match status" value="1"/>
</dbReference>
<evidence type="ECO:0000313" key="3">
    <source>
        <dbReference type="Proteomes" id="UP000075578"/>
    </source>
</evidence>
<evidence type="ECO:0000313" key="2">
    <source>
        <dbReference type="EMBL" id="KYC53502.1"/>
    </source>
</evidence>
<dbReference type="Proteomes" id="UP000075578">
    <property type="component" value="Unassembled WGS sequence"/>
</dbReference>
<evidence type="ECO:0000256" key="1">
    <source>
        <dbReference type="ARBA" id="ARBA00022729"/>
    </source>
</evidence>
<dbReference type="PATRIC" id="fig|1705564.3.peg.361"/>
<name>A0A150J8D5_9EURY</name>
<dbReference type="Gene3D" id="2.60.40.3440">
    <property type="match status" value="2"/>
</dbReference>
<dbReference type="NCBIfam" id="NF012211">
    <property type="entry name" value="tand_rpt_95"/>
    <property type="match status" value="3"/>
</dbReference>
<keyword evidence="1" id="KW-0732">Signal</keyword>
<comment type="caution">
    <text evidence="2">The sequence shown here is derived from an EMBL/GenBank/DDBJ whole genome shotgun (WGS) entry which is preliminary data.</text>
</comment>
<reference evidence="2 3" key="1">
    <citation type="journal article" date="2016" name="ISME J.">
        <title>Chasing the elusive Euryarchaeota class WSA2: genomes reveal a uniquely fastidious methyl-reducing methanogen.</title>
        <authorList>
            <person name="Nobu M.K."/>
            <person name="Narihiro T."/>
            <person name="Kuroda K."/>
            <person name="Mei R."/>
            <person name="Liu W.T."/>
        </authorList>
    </citation>
    <scope>NUCLEOTIDE SEQUENCE [LARGE SCALE GENOMIC DNA]</scope>
    <source>
        <strain evidence="2">U1lsi0528_Bin089</strain>
    </source>
</reference>
<dbReference type="EMBL" id="LNGD01000012">
    <property type="protein sequence ID" value="KYC53502.1"/>
    <property type="molecule type" value="Genomic_DNA"/>
</dbReference>
<accession>A0A150J8D5</accession>
<dbReference type="SUPFAM" id="SSF69318">
    <property type="entry name" value="Integrin alpha N-terminal domain"/>
    <property type="match status" value="1"/>
</dbReference>
<dbReference type="PANTHER" id="PTHR46580:SF4">
    <property type="entry name" value="ATP_GTP-BINDING PROTEIN"/>
    <property type="match status" value="1"/>
</dbReference>
<protein>
    <submittedName>
        <fullName evidence="2">FG-GAP repeat protein</fullName>
    </submittedName>
</protein>
<sequence>MNKDGYTDLVFGNFGQMNKVYIFESYNPTTHSFTWASNNLTNSSSTDTFSTLSLAVGDMDGNGYLDVVTGESSDRDNVVYYNDGNSSGSWLGTWDSCIYTKYPWSKGIYYPFETLEVVLKDFDGDNDLDIILGEEPPSTAPGDAKQQRISIYYTTSKCSWTLTNPINTYHKPSALLVEDIDNSGGYDLIIGHEEHKNVYHLEPSYQKEDVDNKDFVTESLALADINDDGCLEFLVGNLIYTGPGQTGDGENVYYSLKSSTCNAPPFANPDYVTTTEDTCVNIAVLSNDGDPNGDTITLIDANFSNPSHGTTVNFGTYIRYCPEDNYCGTDTFTYQIRDSLGLTAVGTVSVTITCVNDPPTAVNDSYSTAEDTPLTIVAPGVLGNDTDPEGNPLTAIKVTDPSNGTVTLNADGSFTYTPNANYCGPDSFTYKANDGTADSNIATVSIDVTCVNDHLMAVDDFNTTTIGACIDINVTINDYDPENDTLLLTELTDPNFGNVSIIDTRGLIRICPENQCGTMEFNYTVTDGDAYDTAKVTITVPCPQVTTNDDFNSTVDRFTCVEFNITDNDDGSGYKVQVVSGSVTTPNFGNVTVLDPNGTIRFCPQGSCGTVTFDYNASNGYSYDRGTVTITVPCPQPECPVAVGDYNTTTMNNCITLNLMNNDYDPNGDPIQVTGIKDSPHGAIEFLDFRNGIIRYCPDANFCGTDFFEYTITDGQCDSTGTVRIDVICEAPKEKVPAALLYPLVDIERLTLTQGPIPIDGSIGTILDTGTNIIIDGKVIAVLEVTPGTKSLIAQVDNLGFVTQNDVGIRFEDLPKGVSVKFEPKYQKIKAHGIGTYMVTLTVSDSVPKGTYSVTAKAFTRQGVLDVEVFRLVVN</sequence>
<organism evidence="2 3">
    <name type="scientific">Candidatus Methanofastidiosum methylothiophilum</name>
    <dbReference type="NCBI Taxonomy" id="1705564"/>
    <lineage>
        <taxon>Archaea</taxon>
        <taxon>Methanobacteriati</taxon>
        <taxon>Methanobacteriota</taxon>
        <taxon>Stenosarchaea group</taxon>
        <taxon>Candidatus Methanofastidiosia</taxon>
        <taxon>Candidatus Methanofastidiosales</taxon>
        <taxon>Candidatus Methanofastidiosaceae</taxon>
        <taxon>Candidatus Methanofastidiosum</taxon>
    </lineage>
</organism>
<dbReference type="InterPro" id="IPR013517">
    <property type="entry name" value="FG-GAP"/>
</dbReference>